<name>A0A7W2AI23_9BACL</name>
<proteinExistence type="predicted"/>
<comment type="caution">
    <text evidence="1">The sequence shown here is derived from an EMBL/GenBank/DDBJ whole genome shotgun (WGS) entry which is preliminary data.</text>
</comment>
<evidence type="ECO:0000313" key="2">
    <source>
        <dbReference type="Proteomes" id="UP000530514"/>
    </source>
</evidence>
<organism evidence="1 2">
    <name type="scientific">Thermoactinomyces daqus</name>
    <dbReference type="NCBI Taxonomy" id="1329516"/>
    <lineage>
        <taxon>Bacteria</taxon>
        <taxon>Bacillati</taxon>
        <taxon>Bacillota</taxon>
        <taxon>Bacilli</taxon>
        <taxon>Bacillales</taxon>
        <taxon>Thermoactinomycetaceae</taxon>
        <taxon>Thermoactinomyces</taxon>
    </lineage>
</organism>
<dbReference type="AlphaFoldDB" id="A0A7W2AI23"/>
<protein>
    <recommendedName>
        <fullName evidence="3">Lipoprotein</fullName>
    </recommendedName>
</protein>
<evidence type="ECO:0000313" key="1">
    <source>
        <dbReference type="EMBL" id="MBA4542820.1"/>
    </source>
</evidence>
<evidence type="ECO:0008006" key="3">
    <source>
        <dbReference type="Google" id="ProtNLM"/>
    </source>
</evidence>
<dbReference type="OrthoDB" id="1797983at2"/>
<dbReference type="EMBL" id="JACEIP010000009">
    <property type="protein sequence ID" value="MBA4542820.1"/>
    <property type="molecule type" value="Genomic_DNA"/>
</dbReference>
<dbReference type="RefSeq" id="WP_033100083.1">
    <property type="nucleotide sequence ID" value="NZ_JACEIP010000009.1"/>
</dbReference>
<keyword evidence="2" id="KW-1185">Reference proteome</keyword>
<accession>A0A7W2AI23</accession>
<gene>
    <name evidence="1" type="ORF">H1164_07885</name>
</gene>
<reference evidence="1 2" key="1">
    <citation type="submission" date="2020-07" db="EMBL/GenBank/DDBJ databases">
        <authorList>
            <person name="Feng H."/>
        </authorList>
    </citation>
    <scope>NUCLEOTIDE SEQUENCE [LARGE SCALE GENOMIC DNA]</scope>
    <source>
        <strain evidence="2">s-11</strain>
    </source>
</reference>
<dbReference type="PROSITE" id="PS51257">
    <property type="entry name" value="PROKAR_LIPOPROTEIN"/>
    <property type="match status" value="1"/>
</dbReference>
<dbReference type="Proteomes" id="UP000530514">
    <property type="component" value="Unassembled WGS sequence"/>
</dbReference>
<sequence>MNKVLMFFVIFGLFLTGCSDHLEGNKAPSPVIKINDQPVKYREQTICWDTPCNDIDLNKIKVTQQTTAKPGDPLTIVFDQSPQPSTINLISRKDRKITKLKPEDTFRLPREHGDYIYDLFVFWNDSNGRTDGQAVYSFLIKIH</sequence>